<evidence type="ECO:0000313" key="2">
    <source>
        <dbReference type="EMBL" id="MBV7269365.1"/>
    </source>
</evidence>
<sequence length="142" mass="17016">MSHSIYFNFTIRSDKESVYKAVSEPKHLVNWWPLKCSGTPQVGQEYNFNFTDDYDWYAKVESCKQDDYIHYKMVKSDDDWNPTTFGFKLKEKEDGTCLDFFHKDWPKRNDHFKHSSFCWAMLLKGLKDYLEKGAVIPFKDRN</sequence>
<feature type="domain" description="Activator of Hsp90 ATPase homologue 1/2-like C-terminal" evidence="1">
    <location>
        <begin position="15"/>
        <end position="131"/>
    </location>
</feature>
<gene>
    <name evidence="2" type="ORF">KCG49_09215</name>
</gene>
<keyword evidence="3" id="KW-1185">Reference proteome</keyword>
<dbReference type="Proteomes" id="UP001138894">
    <property type="component" value="Unassembled WGS sequence"/>
</dbReference>
<name>A0A9X1JNA4_9FLAO</name>
<reference evidence="2" key="1">
    <citation type="submission" date="2021-04" db="EMBL/GenBank/DDBJ databases">
        <authorList>
            <person name="Pira H."/>
            <person name="Risdian C."/>
            <person name="Wink J."/>
        </authorList>
    </citation>
    <scope>NUCLEOTIDE SEQUENCE</scope>
    <source>
        <strain evidence="2">WHY3</strain>
    </source>
</reference>
<dbReference type="AlphaFoldDB" id="A0A9X1JNA4"/>
<protein>
    <submittedName>
        <fullName evidence="2">SRPBCC domain-containing protein</fullName>
    </submittedName>
</protein>
<accession>A0A9X1JNA4</accession>
<evidence type="ECO:0000313" key="3">
    <source>
        <dbReference type="Proteomes" id="UP001138894"/>
    </source>
</evidence>
<organism evidence="2 3">
    <name type="scientific">Winogradskyella luteola</name>
    <dbReference type="NCBI Taxonomy" id="2828330"/>
    <lineage>
        <taxon>Bacteria</taxon>
        <taxon>Pseudomonadati</taxon>
        <taxon>Bacteroidota</taxon>
        <taxon>Flavobacteriia</taxon>
        <taxon>Flavobacteriales</taxon>
        <taxon>Flavobacteriaceae</taxon>
        <taxon>Winogradskyella</taxon>
    </lineage>
</organism>
<comment type="caution">
    <text evidence="2">The sequence shown here is derived from an EMBL/GenBank/DDBJ whole genome shotgun (WGS) entry which is preliminary data.</text>
</comment>
<evidence type="ECO:0000259" key="1">
    <source>
        <dbReference type="Pfam" id="PF08327"/>
    </source>
</evidence>
<dbReference type="RefSeq" id="WP_218546038.1">
    <property type="nucleotide sequence ID" value="NZ_JAGSPD010000006.1"/>
</dbReference>
<dbReference type="EMBL" id="JAGSPD010000006">
    <property type="protein sequence ID" value="MBV7269365.1"/>
    <property type="molecule type" value="Genomic_DNA"/>
</dbReference>
<proteinExistence type="predicted"/>
<dbReference type="CDD" id="cd07814">
    <property type="entry name" value="SRPBCC_CalC_Aha1-like"/>
    <property type="match status" value="1"/>
</dbReference>
<dbReference type="Pfam" id="PF08327">
    <property type="entry name" value="AHSA1"/>
    <property type="match status" value="1"/>
</dbReference>
<dbReference type="InterPro" id="IPR013538">
    <property type="entry name" value="ASHA1/2-like_C"/>
</dbReference>